<feature type="chain" id="PRO_5038080854" evidence="2">
    <location>
        <begin position="19"/>
        <end position="850"/>
    </location>
</feature>
<dbReference type="InterPro" id="IPR002909">
    <property type="entry name" value="IPT_dom"/>
</dbReference>
<feature type="domain" description="IPT/TIG" evidence="3">
    <location>
        <begin position="343"/>
        <end position="421"/>
    </location>
</feature>
<dbReference type="SUPFAM" id="SSF63829">
    <property type="entry name" value="Calcium-dependent phosphotriesterase"/>
    <property type="match status" value="1"/>
</dbReference>
<reference evidence="4 5" key="1">
    <citation type="submission" date="2019-03" db="EMBL/GenBank/DDBJ databases">
        <title>Lake Tanganyika Metagenome-Assembled Genomes (MAGs).</title>
        <authorList>
            <person name="Tran P."/>
        </authorList>
    </citation>
    <scope>NUCLEOTIDE SEQUENCE [LARGE SCALE GENOMIC DNA]</scope>
    <source>
        <strain evidence="4">K_DeepCast_65m_m2_236</strain>
    </source>
</reference>
<dbReference type="SUPFAM" id="SSF81296">
    <property type="entry name" value="E set domains"/>
    <property type="match status" value="4"/>
</dbReference>
<evidence type="ECO:0000256" key="2">
    <source>
        <dbReference type="SAM" id="SignalP"/>
    </source>
</evidence>
<dbReference type="CDD" id="cd00603">
    <property type="entry name" value="IPT_PCSR"/>
    <property type="match status" value="1"/>
</dbReference>
<evidence type="ECO:0000313" key="5">
    <source>
        <dbReference type="Proteomes" id="UP000703893"/>
    </source>
</evidence>
<dbReference type="InterPro" id="IPR013783">
    <property type="entry name" value="Ig-like_fold"/>
</dbReference>
<dbReference type="CDD" id="cd00102">
    <property type="entry name" value="IPT"/>
    <property type="match status" value="1"/>
</dbReference>
<dbReference type="EMBL" id="VGJX01000005">
    <property type="protein sequence ID" value="MBM3273550.1"/>
    <property type="molecule type" value="Genomic_DNA"/>
</dbReference>
<accession>A0A937X3A9</accession>
<dbReference type="InterPro" id="IPR014756">
    <property type="entry name" value="Ig_E-set"/>
</dbReference>
<proteinExistence type="predicted"/>
<dbReference type="PANTHER" id="PTHR46769:SF2">
    <property type="entry name" value="FIBROCYSTIN-L ISOFORM 2 PRECURSOR-RELATED"/>
    <property type="match status" value="1"/>
</dbReference>
<feature type="domain" description="IPT/TIG" evidence="3">
    <location>
        <begin position="258"/>
        <end position="338"/>
    </location>
</feature>
<dbReference type="SMART" id="SM00429">
    <property type="entry name" value="IPT"/>
    <property type="match status" value="3"/>
</dbReference>
<dbReference type="Gene3D" id="2.60.40.10">
    <property type="entry name" value="Immunoglobulins"/>
    <property type="match status" value="4"/>
</dbReference>
<evidence type="ECO:0000313" key="4">
    <source>
        <dbReference type="EMBL" id="MBM3273550.1"/>
    </source>
</evidence>
<protein>
    <submittedName>
        <fullName evidence="4">IPT/TIG domain-containing protein</fullName>
    </submittedName>
</protein>
<organism evidence="4 5">
    <name type="scientific">Candidatus Tanganyikabacteria bacterium</name>
    <dbReference type="NCBI Taxonomy" id="2961651"/>
    <lineage>
        <taxon>Bacteria</taxon>
        <taxon>Bacillati</taxon>
        <taxon>Candidatus Sericytochromatia</taxon>
        <taxon>Candidatus Tanganyikabacteria</taxon>
    </lineage>
</organism>
<dbReference type="Proteomes" id="UP000703893">
    <property type="component" value="Unassembled WGS sequence"/>
</dbReference>
<dbReference type="Gene3D" id="2.120.10.30">
    <property type="entry name" value="TolB, C-terminal domain"/>
    <property type="match status" value="1"/>
</dbReference>
<sequence length="850" mass="87989">MFRFVSRLSVLVATIATACTAIPEQRLKTTQLGDGLVRIEPQAPGALAAVEGVSALAQESIAQAKAEIGQAHKFDLRGTVDYPRGRSVAASGSDVSGGAALMIYDGGSNAAVAATKTDLAGAFTLTLPGVQPEVNKPYLVEAVKGLGNQAPGKDAARLRTYVLFDGTGWKSISNKSVGGPVLLSPLTSAVALISGLDPVGLPPANTIGKVKTTTNPPSLDNTVVIPAHPDQEISDVATDLTAYLTADFDPVRSLPAIKPTISQLSPASSQTGLPLSIRGTGFSPIAGGNTVTIGGKPANVLSASPTLLIVEVPSVSGNSSVTVGTTRGTSNAQTLTAAAVTTAPIVSGFSPASSALGSTLTIWGSNFTNDSKVNFSGAANTSPAAVDANSILVVIPAAAAAGNATVSNSNGTSNRFFLAIAPAITGINPKSGNTGTVVTITGAAFGSSGVVQMAGVDVAPGAYSNGSITLAVPASADDGRFSVTTAFGTTISADIFKLIPKITSISPDRGPPGTDVTLVGSGFGAAQGTAKVLFASIEAATFKAWGKNQIIVTVPPGVGAAVKVKVKGVNGDSNEVDFKGNSPARSHWIWDNQGRMTVVDNSTSQTMLKESGAGNLNFGFFSNVNGNYQGGRICYDSKGNLFRSSTGRSNTSEIRKIDPNGNHTSIPLPGWYPYGMAIDSNDDIYVGFWSNNVVYKINGQSLQTQQLFTTSWQHIPGVAVDMDGNVYVSYRATSSWISKWTKANGQYNNTWANIPSGYPIGMAFGPDDKLYVNTRQRYIYQIDRTSGAVNQWYDMAQVACGDSGSSSIALDESGNVFISTSAQPGCSRGLYKINKDRQGQRLLSGPWYTF</sequence>
<gene>
    <name evidence="4" type="ORF">FJZ00_00250</name>
</gene>
<dbReference type="Pfam" id="PF01833">
    <property type="entry name" value="TIG"/>
    <property type="match status" value="4"/>
</dbReference>
<evidence type="ECO:0000256" key="1">
    <source>
        <dbReference type="ARBA" id="ARBA00022729"/>
    </source>
</evidence>
<dbReference type="PROSITE" id="PS51257">
    <property type="entry name" value="PROKAR_LIPOPROTEIN"/>
    <property type="match status" value="1"/>
</dbReference>
<feature type="domain" description="IPT/TIG" evidence="3">
    <location>
        <begin position="499"/>
        <end position="581"/>
    </location>
</feature>
<evidence type="ECO:0000259" key="3">
    <source>
        <dbReference type="SMART" id="SM00429"/>
    </source>
</evidence>
<name>A0A937X3A9_9BACT</name>
<dbReference type="InterPro" id="IPR011042">
    <property type="entry name" value="6-blade_b-propeller_TolB-like"/>
</dbReference>
<dbReference type="PANTHER" id="PTHR46769">
    <property type="entry name" value="POLYCYSTIC KIDNEY AND HEPATIC DISEASE 1 (AUTOSOMAL RECESSIVE)-LIKE 1"/>
    <property type="match status" value="1"/>
</dbReference>
<keyword evidence="1 2" id="KW-0732">Signal</keyword>
<comment type="caution">
    <text evidence="4">The sequence shown here is derived from an EMBL/GenBank/DDBJ whole genome shotgun (WGS) entry which is preliminary data.</text>
</comment>
<dbReference type="InterPro" id="IPR052387">
    <property type="entry name" value="Fibrocystin"/>
</dbReference>
<dbReference type="AlphaFoldDB" id="A0A937X3A9"/>
<feature type="signal peptide" evidence="2">
    <location>
        <begin position="1"/>
        <end position="18"/>
    </location>
</feature>